<dbReference type="Proteomes" id="UP001239782">
    <property type="component" value="Chromosome"/>
</dbReference>
<sequence length="170" mass="18554">MVSKNSNPIHLIMLLALLAMVVGQSCAASMAIVMTPVSNNSQHHQNVTSNKHHSTEETSVVGSKSSMLHSRHIDSHSHSLTSNADPIVTNESSSSHQCCDDSSLALDCESCKVNDFVSLVKDQSKVKYVEHAALESAKPETSVFIAHAEFIAVRLFSPPKIYLNHCRFLI</sequence>
<dbReference type="RefSeq" id="WP_309201872.1">
    <property type="nucleotide sequence ID" value="NZ_CP133548.1"/>
</dbReference>
<proteinExistence type="predicted"/>
<feature type="signal peptide" evidence="2">
    <location>
        <begin position="1"/>
        <end position="27"/>
    </location>
</feature>
<accession>A0AA51RSA8</accession>
<feature type="chain" id="PRO_5041452689" description="Transmembrane protein" evidence="2">
    <location>
        <begin position="28"/>
        <end position="170"/>
    </location>
</feature>
<gene>
    <name evidence="3" type="ORF">Q9312_16015</name>
</gene>
<dbReference type="KEGG" id="plei:Q9312_16015"/>
<evidence type="ECO:0008006" key="5">
    <source>
        <dbReference type="Google" id="ProtNLM"/>
    </source>
</evidence>
<dbReference type="PROSITE" id="PS51257">
    <property type="entry name" value="PROKAR_LIPOPROTEIN"/>
    <property type="match status" value="1"/>
</dbReference>
<protein>
    <recommendedName>
        <fullName evidence="5">Transmembrane protein</fullName>
    </recommendedName>
</protein>
<feature type="compositionally biased region" description="Polar residues" evidence="1">
    <location>
        <begin position="40"/>
        <end position="49"/>
    </location>
</feature>
<evidence type="ECO:0000313" key="3">
    <source>
        <dbReference type="EMBL" id="WMS86727.1"/>
    </source>
</evidence>
<name>A0AA51RSA8_9GAMM</name>
<evidence type="ECO:0000256" key="1">
    <source>
        <dbReference type="SAM" id="MobiDB-lite"/>
    </source>
</evidence>
<feature type="region of interest" description="Disordered" evidence="1">
    <location>
        <begin position="40"/>
        <end position="67"/>
    </location>
</feature>
<feature type="compositionally biased region" description="Polar residues" evidence="1">
    <location>
        <begin position="57"/>
        <end position="67"/>
    </location>
</feature>
<evidence type="ECO:0000256" key="2">
    <source>
        <dbReference type="SAM" id="SignalP"/>
    </source>
</evidence>
<dbReference type="AlphaFoldDB" id="A0AA51RSA8"/>
<evidence type="ECO:0000313" key="4">
    <source>
        <dbReference type="Proteomes" id="UP001239782"/>
    </source>
</evidence>
<keyword evidence="2" id="KW-0732">Signal</keyword>
<organism evidence="3 4">
    <name type="scientific">Pleionea litopenaei</name>
    <dbReference type="NCBI Taxonomy" id="3070815"/>
    <lineage>
        <taxon>Bacteria</taxon>
        <taxon>Pseudomonadati</taxon>
        <taxon>Pseudomonadota</taxon>
        <taxon>Gammaproteobacteria</taxon>
        <taxon>Oceanospirillales</taxon>
        <taxon>Pleioneaceae</taxon>
        <taxon>Pleionea</taxon>
    </lineage>
</organism>
<keyword evidence="4" id="KW-1185">Reference proteome</keyword>
<dbReference type="EMBL" id="CP133548">
    <property type="protein sequence ID" value="WMS86727.1"/>
    <property type="molecule type" value="Genomic_DNA"/>
</dbReference>
<reference evidence="3 4" key="1">
    <citation type="submission" date="2023-08" db="EMBL/GenBank/DDBJ databases">
        <title>Pleionea litopenaei sp. nov., isolated from stomach of juvenile Litopenaeus vannamei.</title>
        <authorList>
            <person name="Rho A.M."/>
            <person name="Hwang C.Y."/>
        </authorList>
    </citation>
    <scope>NUCLEOTIDE SEQUENCE [LARGE SCALE GENOMIC DNA]</scope>
    <source>
        <strain evidence="3 4">HL-JVS1</strain>
    </source>
</reference>